<evidence type="ECO:0000313" key="3">
    <source>
        <dbReference type="Proteomes" id="UP001073122"/>
    </source>
</evidence>
<dbReference type="Proteomes" id="UP001073122">
    <property type="component" value="Unassembled WGS sequence"/>
</dbReference>
<proteinExistence type="predicted"/>
<keyword evidence="1" id="KW-0812">Transmembrane</keyword>
<keyword evidence="3" id="KW-1185">Reference proteome</keyword>
<dbReference type="EMBL" id="JAOVZW010000008">
    <property type="protein sequence ID" value="MCX8523880.1"/>
    <property type="molecule type" value="Genomic_DNA"/>
</dbReference>
<organism evidence="2 3">
    <name type="scientific">Chryseobacterium formosus</name>
    <dbReference type="NCBI Taxonomy" id="1537363"/>
    <lineage>
        <taxon>Bacteria</taxon>
        <taxon>Pseudomonadati</taxon>
        <taxon>Bacteroidota</taxon>
        <taxon>Flavobacteriia</taxon>
        <taxon>Flavobacteriales</taxon>
        <taxon>Weeksellaceae</taxon>
        <taxon>Chryseobacterium group</taxon>
        <taxon>Chryseobacterium</taxon>
    </lineage>
</organism>
<feature type="transmembrane region" description="Helical" evidence="1">
    <location>
        <begin position="31"/>
        <end position="54"/>
    </location>
</feature>
<evidence type="ECO:0000256" key="1">
    <source>
        <dbReference type="SAM" id="Phobius"/>
    </source>
</evidence>
<comment type="caution">
    <text evidence="2">The sequence shown here is derived from an EMBL/GenBank/DDBJ whole genome shotgun (WGS) entry which is preliminary data.</text>
</comment>
<keyword evidence="1" id="KW-1133">Transmembrane helix</keyword>
<evidence type="ECO:0000313" key="2">
    <source>
        <dbReference type="EMBL" id="MCX8523880.1"/>
    </source>
</evidence>
<protein>
    <submittedName>
        <fullName evidence="2">Uncharacterized protein</fullName>
    </submittedName>
</protein>
<feature type="transmembrane region" description="Helical" evidence="1">
    <location>
        <begin position="6"/>
        <end position="24"/>
    </location>
</feature>
<keyword evidence="1" id="KW-0472">Membrane</keyword>
<dbReference type="RefSeq" id="WP_267265185.1">
    <property type="nucleotide sequence ID" value="NZ_JAOVZW010000008.1"/>
</dbReference>
<accession>A0ABT3XP40</accession>
<name>A0ABT3XP40_9FLAO</name>
<sequence>MNVKRIFGTVLTVLGVAALIYTGYEVINKSAAYTSLAVIGILGLIFFSSGISLVKNTKDES</sequence>
<gene>
    <name evidence="2" type="ORF">OF897_08075</name>
</gene>
<reference evidence="2" key="1">
    <citation type="submission" date="2022-10" db="EMBL/GenBank/DDBJ databases">
        <title>Chryseobacterium sp. nov., a novel bacterial species.</title>
        <authorList>
            <person name="Cao Y."/>
        </authorList>
    </citation>
    <scope>NUCLEOTIDE SEQUENCE</scope>
    <source>
        <strain evidence="2">CCTCC AB2015118</strain>
    </source>
</reference>